<name>A0A6A6DPK5_9PEZI</name>
<organism evidence="1 2">
    <name type="scientific">Zopfia rhizophila CBS 207.26</name>
    <dbReference type="NCBI Taxonomy" id="1314779"/>
    <lineage>
        <taxon>Eukaryota</taxon>
        <taxon>Fungi</taxon>
        <taxon>Dikarya</taxon>
        <taxon>Ascomycota</taxon>
        <taxon>Pezizomycotina</taxon>
        <taxon>Dothideomycetes</taxon>
        <taxon>Dothideomycetes incertae sedis</taxon>
        <taxon>Zopfiaceae</taxon>
        <taxon>Zopfia</taxon>
    </lineage>
</organism>
<evidence type="ECO:0000313" key="1">
    <source>
        <dbReference type="EMBL" id="KAF2181504.1"/>
    </source>
</evidence>
<dbReference type="EMBL" id="ML994652">
    <property type="protein sequence ID" value="KAF2181504.1"/>
    <property type="molecule type" value="Genomic_DNA"/>
</dbReference>
<gene>
    <name evidence="1" type="ORF">K469DRAFT_713558</name>
</gene>
<keyword evidence="2" id="KW-1185">Reference proteome</keyword>
<reference evidence="1" key="1">
    <citation type="journal article" date="2020" name="Stud. Mycol.">
        <title>101 Dothideomycetes genomes: a test case for predicting lifestyles and emergence of pathogens.</title>
        <authorList>
            <person name="Haridas S."/>
            <person name="Albert R."/>
            <person name="Binder M."/>
            <person name="Bloem J."/>
            <person name="Labutti K."/>
            <person name="Salamov A."/>
            <person name="Andreopoulos B."/>
            <person name="Baker S."/>
            <person name="Barry K."/>
            <person name="Bills G."/>
            <person name="Bluhm B."/>
            <person name="Cannon C."/>
            <person name="Castanera R."/>
            <person name="Culley D."/>
            <person name="Daum C."/>
            <person name="Ezra D."/>
            <person name="Gonzalez J."/>
            <person name="Henrissat B."/>
            <person name="Kuo A."/>
            <person name="Liang C."/>
            <person name="Lipzen A."/>
            <person name="Lutzoni F."/>
            <person name="Magnuson J."/>
            <person name="Mondo S."/>
            <person name="Nolan M."/>
            <person name="Ohm R."/>
            <person name="Pangilinan J."/>
            <person name="Park H.-J."/>
            <person name="Ramirez L."/>
            <person name="Alfaro M."/>
            <person name="Sun H."/>
            <person name="Tritt A."/>
            <person name="Yoshinaga Y."/>
            <person name="Zwiers L.-H."/>
            <person name="Turgeon B."/>
            <person name="Goodwin S."/>
            <person name="Spatafora J."/>
            <person name="Crous P."/>
            <person name="Grigoriev I."/>
        </authorList>
    </citation>
    <scope>NUCLEOTIDE SEQUENCE</scope>
    <source>
        <strain evidence="1">CBS 207.26</strain>
    </source>
</reference>
<dbReference type="AlphaFoldDB" id="A0A6A6DPK5"/>
<dbReference type="Proteomes" id="UP000800200">
    <property type="component" value="Unassembled WGS sequence"/>
</dbReference>
<sequence>MHIGFRNYLYLKSHNLQLAPHSIKWSRIGYSYGYHLVIAERHSRPRDSVPTRWSSCLVEWILGGHYAAPCPCRFSRCPTPSSEGRRSHVIVRYFLDWTGRYMTDRCGCELTASTAPLRALYISLQHMPGVEDSFGGGLWACAG</sequence>
<evidence type="ECO:0000313" key="2">
    <source>
        <dbReference type="Proteomes" id="UP000800200"/>
    </source>
</evidence>
<proteinExistence type="predicted"/>
<accession>A0A6A6DPK5</accession>
<protein>
    <submittedName>
        <fullName evidence="1">Uncharacterized protein</fullName>
    </submittedName>
</protein>